<organism evidence="2 3">
    <name type="scientific">Cymbomonas tetramitiformis</name>
    <dbReference type="NCBI Taxonomy" id="36881"/>
    <lineage>
        <taxon>Eukaryota</taxon>
        <taxon>Viridiplantae</taxon>
        <taxon>Chlorophyta</taxon>
        <taxon>Pyramimonadophyceae</taxon>
        <taxon>Pyramimonadales</taxon>
        <taxon>Pyramimonadaceae</taxon>
        <taxon>Cymbomonas</taxon>
    </lineage>
</organism>
<feature type="region of interest" description="Disordered" evidence="1">
    <location>
        <begin position="174"/>
        <end position="196"/>
    </location>
</feature>
<dbReference type="EMBL" id="LGRX02023391">
    <property type="protein sequence ID" value="KAK3254584.1"/>
    <property type="molecule type" value="Genomic_DNA"/>
</dbReference>
<dbReference type="AlphaFoldDB" id="A0AAE0CHT5"/>
<feature type="region of interest" description="Disordered" evidence="1">
    <location>
        <begin position="13"/>
        <end position="60"/>
    </location>
</feature>
<protein>
    <submittedName>
        <fullName evidence="2">Uncharacterized protein</fullName>
    </submittedName>
</protein>
<evidence type="ECO:0000313" key="2">
    <source>
        <dbReference type="EMBL" id="KAK3254584.1"/>
    </source>
</evidence>
<feature type="region of interest" description="Disordered" evidence="1">
    <location>
        <begin position="74"/>
        <end position="111"/>
    </location>
</feature>
<name>A0AAE0CHT5_9CHLO</name>
<feature type="region of interest" description="Disordered" evidence="1">
    <location>
        <begin position="137"/>
        <end position="156"/>
    </location>
</feature>
<dbReference type="Proteomes" id="UP001190700">
    <property type="component" value="Unassembled WGS sequence"/>
</dbReference>
<evidence type="ECO:0000256" key="1">
    <source>
        <dbReference type="SAM" id="MobiDB-lite"/>
    </source>
</evidence>
<gene>
    <name evidence="2" type="ORF">CYMTET_36203</name>
</gene>
<comment type="caution">
    <text evidence="2">The sequence shown here is derived from an EMBL/GenBank/DDBJ whole genome shotgun (WGS) entry which is preliminary data.</text>
</comment>
<evidence type="ECO:0000313" key="3">
    <source>
        <dbReference type="Proteomes" id="UP001190700"/>
    </source>
</evidence>
<reference evidence="2 3" key="1">
    <citation type="journal article" date="2015" name="Genome Biol. Evol.">
        <title>Comparative Genomics of a Bacterivorous Green Alga Reveals Evolutionary Causalities and Consequences of Phago-Mixotrophic Mode of Nutrition.</title>
        <authorList>
            <person name="Burns J.A."/>
            <person name="Paasch A."/>
            <person name="Narechania A."/>
            <person name="Kim E."/>
        </authorList>
    </citation>
    <scope>NUCLEOTIDE SEQUENCE [LARGE SCALE GENOMIC DNA]</scope>
    <source>
        <strain evidence="2 3">PLY_AMNH</strain>
    </source>
</reference>
<keyword evidence="3" id="KW-1185">Reference proteome</keyword>
<proteinExistence type="predicted"/>
<accession>A0AAE0CHT5</accession>
<sequence length="204" mass="21114">MLSPAIQEYVLHVSQAEGSIGPPPSATRDAPRAEMEASAPPPSAGRYVSESMPRFHDSELSRQAAAVVSALDSLSPHIKKEEPGMASEEAENADPSLRDPEEIGALAQTPVDISEEQVLSVESVEVLDADGSAEGIIAGATPLPLPPPPTEADDVSASTPIRAMAPDYGETDAVPAVNSVMPAPTKPPTTAQRNDPKCCGCTIA</sequence>